<organism evidence="1 2">
    <name type="scientific">Amphibiibacter pelophylacis</name>
    <dbReference type="NCBI Taxonomy" id="1799477"/>
    <lineage>
        <taxon>Bacteria</taxon>
        <taxon>Pseudomonadati</taxon>
        <taxon>Pseudomonadota</taxon>
        <taxon>Betaproteobacteria</taxon>
        <taxon>Burkholderiales</taxon>
        <taxon>Sphaerotilaceae</taxon>
        <taxon>Amphibiibacter</taxon>
    </lineage>
</organism>
<name>A0ACC6NY49_9BURK</name>
<comment type="caution">
    <text evidence="1">The sequence shown here is derived from an EMBL/GenBank/DDBJ whole genome shotgun (WGS) entry which is preliminary data.</text>
</comment>
<keyword evidence="2" id="KW-1185">Reference proteome</keyword>
<proteinExistence type="predicted"/>
<evidence type="ECO:0000313" key="1">
    <source>
        <dbReference type="EMBL" id="MEJ7136895.1"/>
    </source>
</evidence>
<gene>
    <name evidence="1" type="ORF">RV045_00425</name>
</gene>
<evidence type="ECO:0000313" key="2">
    <source>
        <dbReference type="Proteomes" id="UP001364695"/>
    </source>
</evidence>
<sequence>MRFRTMTTALATMLLATSALAQLAPVTTAQLRDRLQTGKALVIDVRESNELADGVIAGARLLPMSQLPQRTAEIPNDPDQPVYLVCRTQNRSQKVAQQLAQLGYKNVTYVQGGMSAWQAGGLPVVQPPKSP</sequence>
<accession>A0ACC6NY49</accession>
<reference evidence="1" key="1">
    <citation type="submission" date="2023-10" db="EMBL/GenBank/DDBJ databases">
        <title>Amphibacter perezi, gen. nov., sp. nov. a novel taxa of the family Comamonadaceae, class Betaproteobacteria isolated from the skin microbiota of Pelophylax perezi from different populations.</title>
        <authorList>
            <person name="Costa S."/>
            <person name="Proenca D.N."/>
            <person name="Lopes I."/>
            <person name="Morais P.V."/>
        </authorList>
    </citation>
    <scope>NUCLEOTIDE SEQUENCE</scope>
    <source>
        <strain evidence="1">SL12-8</strain>
    </source>
</reference>
<dbReference type="EMBL" id="JAWDIE010000001">
    <property type="protein sequence ID" value="MEJ7136895.1"/>
    <property type="molecule type" value="Genomic_DNA"/>
</dbReference>
<dbReference type="Proteomes" id="UP001364695">
    <property type="component" value="Unassembled WGS sequence"/>
</dbReference>
<protein>
    <submittedName>
        <fullName evidence="1">Rhodanese-like domain-containing protein</fullName>
    </submittedName>
</protein>